<keyword evidence="6" id="KW-1185">Reference proteome</keyword>
<dbReference type="eggNOG" id="KOG0955">
    <property type="taxonomic scope" value="Eukaryota"/>
</dbReference>
<dbReference type="InterPro" id="IPR050701">
    <property type="entry name" value="Histone_Mod_Regulator"/>
</dbReference>
<proteinExistence type="predicted"/>
<reference evidence="5 6" key="1">
    <citation type="journal article" date="2012" name="Genome Biol.">
        <title>The genome of the polar eukaryotic microalga coccomyxa subellipsoidea reveals traits of cold adaptation.</title>
        <authorList>
            <person name="Blanc G."/>
            <person name="Agarkova I."/>
            <person name="Grimwood J."/>
            <person name="Kuo A."/>
            <person name="Brueggeman A."/>
            <person name="Dunigan D."/>
            <person name="Gurnon J."/>
            <person name="Ladunga I."/>
            <person name="Lindquist E."/>
            <person name="Lucas S."/>
            <person name="Pangilinan J."/>
            <person name="Proschold T."/>
            <person name="Salamov A."/>
            <person name="Schmutz J."/>
            <person name="Weeks D."/>
            <person name="Yamada T."/>
            <person name="Claverie J.M."/>
            <person name="Grigoriev I."/>
            <person name="Van Etten J."/>
            <person name="Lomsadze A."/>
            <person name="Borodovsky M."/>
        </authorList>
    </citation>
    <scope>NUCLEOTIDE SEQUENCE [LARGE SCALE GENOMIC DNA]</scope>
    <source>
        <strain evidence="5 6">C-169</strain>
    </source>
</reference>
<dbReference type="AlphaFoldDB" id="I0YSW9"/>
<dbReference type="PANTHER" id="PTHR13793">
    <property type="entry name" value="PHD FINGER PROTEINS"/>
    <property type="match status" value="1"/>
</dbReference>
<dbReference type="STRING" id="574566.I0YSW9"/>
<dbReference type="KEGG" id="csl:COCSUDRAFT_8821"/>
<dbReference type="Gene3D" id="3.30.40.10">
    <property type="entry name" value="Zinc/RING finger domain, C3HC4 (zinc finger)"/>
    <property type="match status" value="2"/>
</dbReference>
<dbReference type="OrthoDB" id="515286at2759"/>
<dbReference type="PROSITE" id="PS51805">
    <property type="entry name" value="EPHD"/>
    <property type="match status" value="1"/>
</dbReference>
<gene>
    <name evidence="5" type="ORF">COCSUDRAFT_8821</name>
</gene>
<dbReference type="InterPro" id="IPR034732">
    <property type="entry name" value="EPHD"/>
</dbReference>
<dbReference type="EMBL" id="AGSI01000012">
    <property type="protein sequence ID" value="EIE21488.1"/>
    <property type="molecule type" value="Genomic_DNA"/>
</dbReference>
<dbReference type="Proteomes" id="UP000007264">
    <property type="component" value="Unassembled WGS sequence"/>
</dbReference>
<dbReference type="GO" id="GO:0008270">
    <property type="term" value="F:zinc ion binding"/>
    <property type="evidence" value="ECO:0007669"/>
    <property type="project" value="UniProtKB-KW"/>
</dbReference>
<dbReference type="InterPro" id="IPR011011">
    <property type="entry name" value="Znf_FYVE_PHD"/>
</dbReference>
<evidence type="ECO:0000256" key="1">
    <source>
        <dbReference type="ARBA" id="ARBA00022723"/>
    </source>
</evidence>
<dbReference type="InterPro" id="IPR001965">
    <property type="entry name" value="Znf_PHD"/>
</dbReference>
<accession>I0YSW9</accession>
<keyword evidence="1" id="KW-0479">Metal-binding</keyword>
<evidence type="ECO:0000313" key="6">
    <source>
        <dbReference type="Proteomes" id="UP000007264"/>
    </source>
</evidence>
<evidence type="ECO:0000313" key="5">
    <source>
        <dbReference type="EMBL" id="EIE21488.1"/>
    </source>
</evidence>
<dbReference type="InterPro" id="IPR019787">
    <property type="entry name" value="Znf_PHD-finger"/>
</dbReference>
<organism evidence="5 6">
    <name type="scientific">Coccomyxa subellipsoidea (strain C-169)</name>
    <name type="common">Green microalga</name>
    <dbReference type="NCBI Taxonomy" id="574566"/>
    <lineage>
        <taxon>Eukaryota</taxon>
        <taxon>Viridiplantae</taxon>
        <taxon>Chlorophyta</taxon>
        <taxon>core chlorophytes</taxon>
        <taxon>Trebouxiophyceae</taxon>
        <taxon>Trebouxiophyceae incertae sedis</taxon>
        <taxon>Coccomyxaceae</taxon>
        <taxon>Coccomyxa</taxon>
        <taxon>Coccomyxa subellipsoidea</taxon>
    </lineage>
</organism>
<evidence type="ECO:0000259" key="4">
    <source>
        <dbReference type="PROSITE" id="PS51805"/>
    </source>
</evidence>
<dbReference type="GeneID" id="17039472"/>
<dbReference type="Pfam" id="PF13831">
    <property type="entry name" value="PHD_2"/>
    <property type="match status" value="1"/>
</dbReference>
<dbReference type="InterPro" id="IPR013083">
    <property type="entry name" value="Znf_RING/FYVE/PHD"/>
</dbReference>
<evidence type="ECO:0000256" key="2">
    <source>
        <dbReference type="ARBA" id="ARBA00022771"/>
    </source>
</evidence>
<dbReference type="SMART" id="SM00249">
    <property type="entry name" value="PHD"/>
    <property type="match status" value="1"/>
</dbReference>
<feature type="non-terminal residue" evidence="5">
    <location>
        <position position="1"/>
    </location>
</feature>
<dbReference type="PANTHER" id="PTHR13793:SF107">
    <property type="entry name" value="BROMODOMAIN-CONTAINING PROTEIN HOMOLOG"/>
    <property type="match status" value="1"/>
</dbReference>
<name>I0YSW9_COCSC</name>
<dbReference type="Pfam" id="PF13832">
    <property type="entry name" value="zf-HC5HC2H_2"/>
    <property type="match status" value="1"/>
</dbReference>
<evidence type="ECO:0000256" key="3">
    <source>
        <dbReference type="ARBA" id="ARBA00022833"/>
    </source>
</evidence>
<dbReference type="SUPFAM" id="SSF57903">
    <property type="entry name" value="FYVE/PHD zinc finger"/>
    <property type="match status" value="1"/>
</dbReference>
<feature type="domain" description="PHD-type" evidence="4">
    <location>
        <begin position="62"/>
        <end position="153"/>
    </location>
</feature>
<keyword evidence="2" id="KW-0863">Zinc-finger</keyword>
<sequence length="153" mass="16038">CRKEDEEALCAVCGGGLSAAPNYIVFCERCDVAVHQHCYGITDIPPAAGGADTRQLEGGSLAAECTLCPVRCGAFRRTVDTGDWVHQVCALWVPDVKVRAGAGAEAVEGVASIKAERWGVPCTLCHSSRGVVLRCNAGHCTLPFHALCARNAG</sequence>
<feature type="non-terminal residue" evidence="5">
    <location>
        <position position="153"/>
    </location>
</feature>
<comment type="caution">
    <text evidence="5">The sequence shown here is derived from an EMBL/GenBank/DDBJ whole genome shotgun (WGS) entry which is preliminary data.</text>
</comment>
<dbReference type="GO" id="GO:0006357">
    <property type="term" value="P:regulation of transcription by RNA polymerase II"/>
    <property type="evidence" value="ECO:0007669"/>
    <property type="project" value="TreeGrafter"/>
</dbReference>
<dbReference type="RefSeq" id="XP_005646032.1">
    <property type="nucleotide sequence ID" value="XM_005645975.1"/>
</dbReference>
<keyword evidence="3" id="KW-0862">Zinc</keyword>
<protein>
    <recommendedName>
        <fullName evidence="4">PHD-type domain-containing protein</fullName>
    </recommendedName>
</protein>